<keyword evidence="2" id="KW-0472">Membrane</keyword>
<feature type="transmembrane region" description="Helical" evidence="2">
    <location>
        <begin position="15"/>
        <end position="35"/>
    </location>
</feature>
<dbReference type="NCBIfam" id="TIGR00277">
    <property type="entry name" value="HDIG"/>
    <property type="match status" value="1"/>
</dbReference>
<dbReference type="InterPro" id="IPR029016">
    <property type="entry name" value="GAF-like_dom_sf"/>
</dbReference>
<dbReference type="Gene3D" id="1.10.3210.10">
    <property type="entry name" value="Hypothetical protein af1432"/>
    <property type="match status" value="1"/>
</dbReference>
<dbReference type="SMART" id="SM00471">
    <property type="entry name" value="HDc"/>
    <property type="match status" value="1"/>
</dbReference>
<sequence>MSKIFLYVRANKSRFYLYSRVIGNFILLALLLGYVDNRGTIAYKLLLPATIASIFMTLFWGTIFSNRDFEKNVAKTLIIVDWVIIFLFVYPIEYSNNLFTFLPAFVLLSTIFLLPRRELTPVLITFFLVFTVSTVVFTLLDVFERPLVTYASNGLILGLLTGVALMLLQAVEDLEARQREVLRAHDLLNKKYHKLEKELLLNKQQVDNLSRDVRKKDIEIKNILNLSGQINIRNDSKKILTSFLLTSIGQIGSTHAVILTRRKKEYNFLDIYVQKGLRGIDLSKIRIYFHSHLIQVLASVREPIFVSQIPRESLYEDEINLLSLFGKDLICPVFVQGNMAGVFLVGPKVSGSSFTKEDINLIAILANQMSFVLEQTQMTYEYQDFYAKTLRAMLQSLEAKYVYARGHNIRTANYVNVLSRKLGLSSQDVKDFSYGALLHDIGKIAIKDEYLLNPARITEQETDLKEKILQHTIQGSKILKTAGFNEKIIDMALHHHEFYNGRGFPNKIGYDDLFLGTRILSVCNAYDAMVSDRPHRKALNEKTAREYLNYYAGTQFDPELVKMFLNELDNNPDMTKVKGLN</sequence>
<proteinExistence type="predicted"/>
<evidence type="ECO:0000259" key="3">
    <source>
        <dbReference type="PROSITE" id="PS51832"/>
    </source>
</evidence>
<evidence type="ECO:0000256" key="2">
    <source>
        <dbReference type="SAM" id="Phobius"/>
    </source>
</evidence>
<feature type="transmembrane region" description="Helical" evidence="2">
    <location>
        <begin position="73"/>
        <end position="92"/>
    </location>
</feature>
<name>A0A7V4WW76_CALAY</name>
<dbReference type="PANTHER" id="PTHR43155">
    <property type="entry name" value="CYCLIC DI-GMP PHOSPHODIESTERASE PA4108-RELATED"/>
    <property type="match status" value="1"/>
</dbReference>
<evidence type="ECO:0000256" key="1">
    <source>
        <dbReference type="SAM" id="Coils"/>
    </source>
</evidence>
<feature type="domain" description="HD-GYP" evidence="3">
    <location>
        <begin position="382"/>
        <end position="580"/>
    </location>
</feature>
<evidence type="ECO:0000313" key="4">
    <source>
        <dbReference type="EMBL" id="HGY56628.1"/>
    </source>
</evidence>
<organism evidence="4">
    <name type="scientific">Caldithrix abyssi</name>
    <dbReference type="NCBI Taxonomy" id="187145"/>
    <lineage>
        <taxon>Bacteria</taxon>
        <taxon>Pseudomonadati</taxon>
        <taxon>Calditrichota</taxon>
        <taxon>Calditrichia</taxon>
        <taxon>Calditrichales</taxon>
        <taxon>Calditrichaceae</taxon>
        <taxon>Caldithrix</taxon>
    </lineage>
</organism>
<feature type="transmembrane region" description="Helical" evidence="2">
    <location>
        <begin position="149"/>
        <end position="168"/>
    </location>
</feature>
<dbReference type="AlphaFoldDB" id="A0A7V4WW76"/>
<dbReference type="PANTHER" id="PTHR43155:SF2">
    <property type="entry name" value="CYCLIC DI-GMP PHOSPHODIESTERASE PA4108"/>
    <property type="match status" value="1"/>
</dbReference>
<dbReference type="PROSITE" id="PS51832">
    <property type="entry name" value="HD_GYP"/>
    <property type="match status" value="1"/>
</dbReference>
<protein>
    <submittedName>
        <fullName evidence="4">HD domain-containing protein</fullName>
    </submittedName>
</protein>
<dbReference type="SUPFAM" id="SSF109604">
    <property type="entry name" value="HD-domain/PDEase-like"/>
    <property type="match status" value="1"/>
</dbReference>
<feature type="transmembrane region" description="Helical" evidence="2">
    <location>
        <begin position="41"/>
        <end position="61"/>
    </location>
</feature>
<feature type="transmembrane region" description="Helical" evidence="2">
    <location>
        <begin position="122"/>
        <end position="143"/>
    </location>
</feature>
<comment type="caution">
    <text evidence="4">The sequence shown here is derived from an EMBL/GenBank/DDBJ whole genome shotgun (WGS) entry which is preliminary data.</text>
</comment>
<gene>
    <name evidence="4" type="ORF">ENK44_13040</name>
</gene>
<dbReference type="EMBL" id="DRQG01000118">
    <property type="protein sequence ID" value="HGY56628.1"/>
    <property type="molecule type" value="Genomic_DNA"/>
</dbReference>
<keyword evidence="1" id="KW-0175">Coiled coil</keyword>
<reference evidence="4" key="1">
    <citation type="journal article" date="2020" name="mSystems">
        <title>Genome- and Community-Level Interaction Insights into Carbon Utilization and Element Cycling Functions of Hydrothermarchaeota in Hydrothermal Sediment.</title>
        <authorList>
            <person name="Zhou Z."/>
            <person name="Liu Y."/>
            <person name="Xu W."/>
            <person name="Pan J."/>
            <person name="Luo Z.H."/>
            <person name="Li M."/>
        </authorList>
    </citation>
    <scope>NUCLEOTIDE SEQUENCE [LARGE SCALE GENOMIC DNA]</scope>
    <source>
        <strain evidence="4">HyVt-577</strain>
    </source>
</reference>
<feature type="coiled-coil region" evidence="1">
    <location>
        <begin position="171"/>
        <end position="212"/>
    </location>
</feature>
<dbReference type="Pfam" id="PF13487">
    <property type="entry name" value="HD_5"/>
    <property type="match status" value="1"/>
</dbReference>
<dbReference type="InterPro" id="IPR006675">
    <property type="entry name" value="HDIG_dom"/>
</dbReference>
<dbReference type="InterPro" id="IPR037522">
    <property type="entry name" value="HD_GYP_dom"/>
</dbReference>
<feature type="transmembrane region" description="Helical" evidence="2">
    <location>
        <begin position="98"/>
        <end position="115"/>
    </location>
</feature>
<dbReference type="CDD" id="cd00077">
    <property type="entry name" value="HDc"/>
    <property type="match status" value="1"/>
</dbReference>
<accession>A0A7V4WW76</accession>
<dbReference type="Gene3D" id="3.30.450.40">
    <property type="match status" value="1"/>
</dbReference>
<dbReference type="InterPro" id="IPR003607">
    <property type="entry name" value="HD/PDEase_dom"/>
</dbReference>
<dbReference type="SUPFAM" id="SSF55781">
    <property type="entry name" value="GAF domain-like"/>
    <property type="match status" value="1"/>
</dbReference>
<keyword evidence="2" id="KW-0812">Transmembrane</keyword>
<keyword evidence="2" id="KW-1133">Transmembrane helix</keyword>
<dbReference type="Proteomes" id="UP000885779">
    <property type="component" value="Unassembled WGS sequence"/>
</dbReference>